<proteinExistence type="predicted"/>
<protein>
    <submittedName>
        <fullName evidence="1">Uncharacterized protein</fullName>
    </submittedName>
</protein>
<name>A0A974I5P1_XENLA</name>
<reference evidence="2" key="1">
    <citation type="journal article" date="2016" name="Nature">
        <title>Genome evolution in the allotetraploid frog Xenopus laevis.</title>
        <authorList>
            <person name="Session A.M."/>
            <person name="Uno Y."/>
            <person name="Kwon T."/>
            <person name="Chapman J.A."/>
            <person name="Toyoda A."/>
            <person name="Takahashi S."/>
            <person name="Fukui A."/>
            <person name="Hikosaka A."/>
            <person name="Suzuki A."/>
            <person name="Kondo M."/>
            <person name="van Heeringen S.J."/>
            <person name="Quigley I."/>
            <person name="Heinz S."/>
            <person name="Ogino H."/>
            <person name="Ochi H."/>
            <person name="Hellsten U."/>
            <person name="Lyons J.B."/>
            <person name="Simakov O."/>
            <person name="Putnam N."/>
            <person name="Stites J."/>
            <person name="Kuroki Y."/>
            <person name="Tanaka T."/>
            <person name="Michiue T."/>
            <person name="Watanabe M."/>
            <person name="Bogdanovic O."/>
            <person name="Lister R."/>
            <person name="Georgiou G."/>
            <person name="Paranjpe S.S."/>
            <person name="van Kruijsbergen I."/>
            <person name="Shu S."/>
            <person name="Carlson J."/>
            <person name="Kinoshita T."/>
            <person name="Ohta Y."/>
            <person name="Mawaribuchi S."/>
            <person name="Jenkins J."/>
            <person name="Grimwood J."/>
            <person name="Schmutz J."/>
            <person name="Mitros T."/>
            <person name="Mozaffari S.V."/>
            <person name="Suzuki Y."/>
            <person name="Haramoto Y."/>
            <person name="Yamamoto T.S."/>
            <person name="Takagi C."/>
            <person name="Heald R."/>
            <person name="Miller K."/>
            <person name="Haudenschild C."/>
            <person name="Kitzman J."/>
            <person name="Nakayama T."/>
            <person name="Izutsu Y."/>
            <person name="Robert J."/>
            <person name="Fortriede J."/>
            <person name="Burns K."/>
            <person name="Lotay V."/>
            <person name="Karimi K."/>
            <person name="Yasuoka Y."/>
            <person name="Dichmann D.S."/>
            <person name="Flajnik M.F."/>
            <person name="Houston D.W."/>
            <person name="Shendure J."/>
            <person name="DuPasquier L."/>
            <person name="Vize P.D."/>
            <person name="Zorn A.M."/>
            <person name="Ito M."/>
            <person name="Marcotte E.M."/>
            <person name="Wallingford J.B."/>
            <person name="Ito Y."/>
            <person name="Asashima M."/>
            <person name="Ueno N."/>
            <person name="Matsuda Y."/>
            <person name="Veenstra G.J."/>
            <person name="Fujiyama A."/>
            <person name="Harland R.M."/>
            <person name="Taira M."/>
            <person name="Rokhsar D.S."/>
        </authorList>
    </citation>
    <scope>NUCLEOTIDE SEQUENCE [LARGE SCALE GENOMIC DNA]</scope>
    <source>
        <strain evidence="2">J</strain>
    </source>
</reference>
<sequence>MPPQLLLFYSFQHLCVWQKFQEDAGSCIIATALLCHVSLPCKFYNVDLSRPKTVAYEEQLVILTFRKQKKNVFDKC</sequence>
<gene>
    <name evidence="1" type="ORF">XELAEV_18007945mg</name>
</gene>
<dbReference type="Proteomes" id="UP000694892">
    <property type="component" value="Chromosome 1L"/>
</dbReference>
<evidence type="ECO:0000313" key="1">
    <source>
        <dbReference type="EMBL" id="OCU02184.1"/>
    </source>
</evidence>
<dbReference type="AlphaFoldDB" id="A0A974I5P1"/>
<accession>A0A974I5P1</accession>
<organism evidence="1 2">
    <name type="scientific">Xenopus laevis</name>
    <name type="common">African clawed frog</name>
    <dbReference type="NCBI Taxonomy" id="8355"/>
    <lineage>
        <taxon>Eukaryota</taxon>
        <taxon>Metazoa</taxon>
        <taxon>Chordata</taxon>
        <taxon>Craniata</taxon>
        <taxon>Vertebrata</taxon>
        <taxon>Euteleostomi</taxon>
        <taxon>Amphibia</taxon>
        <taxon>Batrachia</taxon>
        <taxon>Anura</taxon>
        <taxon>Pipoidea</taxon>
        <taxon>Pipidae</taxon>
        <taxon>Xenopodinae</taxon>
        <taxon>Xenopus</taxon>
        <taxon>Xenopus</taxon>
    </lineage>
</organism>
<evidence type="ECO:0000313" key="2">
    <source>
        <dbReference type="Proteomes" id="UP000694892"/>
    </source>
</evidence>
<dbReference type="EMBL" id="CM004466">
    <property type="protein sequence ID" value="OCU02184.1"/>
    <property type="molecule type" value="Genomic_DNA"/>
</dbReference>